<protein>
    <recommendedName>
        <fullName evidence="1">Abortive infection protein-like C-terminal domain-containing protein</fullName>
    </recommendedName>
</protein>
<dbReference type="InterPro" id="IPR026001">
    <property type="entry name" value="Abi-like_C"/>
</dbReference>
<keyword evidence="3" id="KW-1185">Reference proteome</keyword>
<dbReference type="Pfam" id="PF14355">
    <property type="entry name" value="Abi_C"/>
    <property type="match status" value="1"/>
</dbReference>
<proteinExistence type="predicted"/>
<dbReference type="EMBL" id="NKYE01000013">
    <property type="protein sequence ID" value="OZM71529.1"/>
    <property type="molecule type" value="Genomic_DNA"/>
</dbReference>
<reference evidence="2 3" key="1">
    <citation type="submission" date="2017-07" db="EMBL/GenBank/DDBJ databases">
        <title>Amycolatopsis antarcticus sp. nov., isolated from the surface of an Antarcticus brown macroalga.</title>
        <authorList>
            <person name="Wang J."/>
            <person name="Leiva S."/>
            <person name="Huang J."/>
            <person name="Huang Y."/>
        </authorList>
    </citation>
    <scope>NUCLEOTIDE SEQUENCE [LARGE SCALE GENOMIC DNA]</scope>
    <source>
        <strain evidence="2 3">AU-G6</strain>
    </source>
</reference>
<evidence type="ECO:0000259" key="1">
    <source>
        <dbReference type="Pfam" id="PF14355"/>
    </source>
</evidence>
<evidence type="ECO:0000313" key="2">
    <source>
        <dbReference type="EMBL" id="OZM71529.1"/>
    </source>
</evidence>
<name>A0A263CZY5_9PSEU</name>
<comment type="caution">
    <text evidence="2">The sequence shown here is derived from an EMBL/GenBank/DDBJ whole genome shotgun (WGS) entry which is preliminary data.</text>
</comment>
<dbReference type="OrthoDB" id="5139861at2"/>
<sequence length="291" mass="31669">MPLPPAGRRELINVRARAAIRDLMSDTVLRDIDQMWQDELFPVAEDPAPVGGQRATRFQGYLDQVDWTDQSHVARAIRVFEVALKPWFNPPDGFTWGFEVAIPRLRRLLERDGYKLTDDGTITGGPVAVVADQLLSNLTDPAVIQDHLNRIVHAIEHDDPALAIGSAKELVESTAKVVLHEVGQAFSNKDDLPELVRRSQVALAVHPSNATVGPDGSDAVKKILGATVVVTSGVAELRNAGFGTGHGPGAARSGLGPRHARLAVNAARLWCEFMLDTLADKSAPWKQQREP</sequence>
<dbReference type="InParanoid" id="A0A263CZY5"/>
<feature type="domain" description="Abortive infection protein-like C-terminal" evidence="1">
    <location>
        <begin position="193"/>
        <end position="276"/>
    </location>
</feature>
<dbReference type="AlphaFoldDB" id="A0A263CZY5"/>
<organism evidence="2 3">
    <name type="scientific">Amycolatopsis antarctica</name>
    <dbReference type="NCBI Taxonomy" id="1854586"/>
    <lineage>
        <taxon>Bacteria</taxon>
        <taxon>Bacillati</taxon>
        <taxon>Actinomycetota</taxon>
        <taxon>Actinomycetes</taxon>
        <taxon>Pseudonocardiales</taxon>
        <taxon>Pseudonocardiaceae</taxon>
        <taxon>Amycolatopsis</taxon>
    </lineage>
</organism>
<evidence type="ECO:0000313" key="3">
    <source>
        <dbReference type="Proteomes" id="UP000242444"/>
    </source>
</evidence>
<accession>A0A263CZY5</accession>
<dbReference type="Proteomes" id="UP000242444">
    <property type="component" value="Unassembled WGS sequence"/>
</dbReference>
<gene>
    <name evidence="2" type="ORF">CFN78_20560</name>
</gene>